<feature type="transmembrane region" description="Helical" evidence="1">
    <location>
        <begin position="105"/>
        <end position="126"/>
    </location>
</feature>
<evidence type="ECO:0000256" key="1">
    <source>
        <dbReference type="SAM" id="Phobius"/>
    </source>
</evidence>
<keyword evidence="1" id="KW-0472">Membrane</keyword>
<evidence type="ECO:0000313" key="2">
    <source>
        <dbReference type="EMBL" id="CAE1283956.1"/>
    </source>
</evidence>
<accession>A0A812CYX7</accession>
<sequence>MFLLSSFHHLFTWLSASRLNIASVVFFFSSYLSVHYSLLQLFPFFHSFFLSFFLSFTHSLHLVLSFLVLSCTLFSRLSSPLSQEAYCFQSFISSHCLFFSPSSRLLFLPFYASLPFLLSFASFSSIHPHSPNKLTAFSHLSLLFCYLFFFIYLLLSCFLSLLFYLKQSSFYLNSIFLSSISSLSPLNLSLSLSLSVCLSVPVRLSLVPPDLLIDKQKKGENLTHLSAYD</sequence>
<keyword evidence="1" id="KW-1133">Transmembrane helix</keyword>
<dbReference type="Proteomes" id="UP000597762">
    <property type="component" value="Unassembled WGS sequence"/>
</dbReference>
<feature type="transmembrane region" description="Helical" evidence="1">
    <location>
        <begin position="21"/>
        <end position="42"/>
    </location>
</feature>
<keyword evidence="1" id="KW-0812">Transmembrane</keyword>
<evidence type="ECO:0000313" key="3">
    <source>
        <dbReference type="Proteomes" id="UP000597762"/>
    </source>
</evidence>
<gene>
    <name evidence="2" type="ORF">SPHA_44425</name>
</gene>
<organism evidence="2 3">
    <name type="scientific">Acanthosepion pharaonis</name>
    <name type="common">Pharaoh cuttlefish</name>
    <name type="synonym">Sepia pharaonis</name>
    <dbReference type="NCBI Taxonomy" id="158019"/>
    <lineage>
        <taxon>Eukaryota</taxon>
        <taxon>Metazoa</taxon>
        <taxon>Spiralia</taxon>
        <taxon>Lophotrochozoa</taxon>
        <taxon>Mollusca</taxon>
        <taxon>Cephalopoda</taxon>
        <taxon>Coleoidea</taxon>
        <taxon>Decapodiformes</taxon>
        <taxon>Sepiida</taxon>
        <taxon>Sepiina</taxon>
        <taxon>Sepiidae</taxon>
        <taxon>Acanthosepion</taxon>
    </lineage>
</organism>
<name>A0A812CYX7_ACAPH</name>
<proteinExistence type="predicted"/>
<feature type="transmembrane region" description="Helical" evidence="1">
    <location>
        <begin position="48"/>
        <end position="74"/>
    </location>
</feature>
<feature type="transmembrane region" description="Helical" evidence="1">
    <location>
        <begin position="146"/>
        <end position="165"/>
    </location>
</feature>
<dbReference type="EMBL" id="CAHIKZ030002269">
    <property type="protein sequence ID" value="CAE1283956.1"/>
    <property type="molecule type" value="Genomic_DNA"/>
</dbReference>
<dbReference type="AlphaFoldDB" id="A0A812CYX7"/>
<keyword evidence="3" id="KW-1185">Reference proteome</keyword>
<reference evidence="2" key="1">
    <citation type="submission" date="2021-01" db="EMBL/GenBank/DDBJ databases">
        <authorList>
            <person name="Li R."/>
            <person name="Bekaert M."/>
        </authorList>
    </citation>
    <scope>NUCLEOTIDE SEQUENCE</scope>
    <source>
        <strain evidence="2">Farmed</strain>
    </source>
</reference>
<comment type="caution">
    <text evidence="2">The sequence shown here is derived from an EMBL/GenBank/DDBJ whole genome shotgun (WGS) entry which is preliminary data.</text>
</comment>
<protein>
    <submittedName>
        <fullName evidence="2">Uncharacterized protein</fullName>
    </submittedName>
</protein>